<feature type="domain" description="Response regulatory" evidence="15">
    <location>
        <begin position="690"/>
        <end position="804"/>
    </location>
</feature>
<evidence type="ECO:0000256" key="2">
    <source>
        <dbReference type="ARBA" id="ARBA00004370"/>
    </source>
</evidence>
<evidence type="ECO:0000313" key="18">
    <source>
        <dbReference type="Proteomes" id="UP000006048"/>
    </source>
</evidence>
<keyword evidence="18" id="KW-1185">Reference proteome</keyword>
<organism evidence="17 18">
    <name type="scientific">Turneriella parva (strain ATCC BAA-1111 / DSM 21527 / NCTC 11395 / H)</name>
    <name type="common">Leptospira parva</name>
    <dbReference type="NCBI Taxonomy" id="869212"/>
    <lineage>
        <taxon>Bacteria</taxon>
        <taxon>Pseudomonadati</taxon>
        <taxon>Spirochaetota</taxon>
        <taxon>Spirochaetia</taxon>
        <taxon>Leptospirales</taxon>
        <taxon>Leptospiraceae</taxon>
        <taxon>Turneriella</taxon>
    </lineage>
</organism>
<keyword evidence="4 13" id="KW-0597">Phosphoprotein</keyword>
<sequence length="814" mass="89663">MPVAPLPANEAERLEKVKSYHLLDTLAEEAFDELARFASRLCGTPVSLITLIDGKRQWFKSAVGMARPETPREQTICQHTILQNDLLEIEDSRLDSRTEDNPNVTAEPGVRHYAGIPLTTADGYNIGTFCVVDFKPGRLTELQREGFKTLARQAMRLMEFRKLSYEYKALSDRYSALYQYSPIAELVVDNEGRVVDANDAAAKLLGRQHAEIQGQRAFYEALDETSRHVAADVQTALEAKGHIEGTELKLHSAAAGLKNVMANTVVLRDESGKRVGAHITLQDITALKAIEAQLVEARALAESANRAKSDFLAVMSHEIRTPLNGMIGMVSILKESNLNDEQQRYLGIIERSGAMLMNVIGNVLDFSKLQADAMERSDTTFDLYQTLSEVYDLFSARAKEKDVELILSIDPKIPRLMISDQTKLRQIVMNLVSNALKFTDKGGVTMRVSLVEPQAAAEMLRIAVEDSGIGMSAQQLERLFKPFSQADGSISRRFGGTGLGLSIAKKLTELLGGTIDVQSTIGKGSVFSFAIPAKFDLVSEQRTEGEFVGTGFFAGRKFLLVDNLPVNLEIVQRMLESLQITVVPCENPKAAPELAQKNQFDAAILDLNMPGMNGLEVAEALKTISPKTIRILLSSIAVTRSAETENVFHHTLTKPVRREQLVYVLSRLLPPQNGTETEEIASRDVLAHQHVLIVEDDSVNQTISRITLEKFGATTDTAADGQAALDCASRRDYAFVLLDMHLPDIDGFALAEKLLKVRPSLRLVCFTADVTLVPDARLRQVGIIDKLSKPATVQDFAAFLARADWLITPVSSAQ</sequence>
<dbReference type="SMART" id="SM00387">
    <property type="entry name" value="HATPase_c"/>
    <property type="match status" value="1"/>
</dbReference>
<dbReference type="PANTHER" id="PTHR45339">
    <property type="entry name" value="HYBRID SIGNAL TRANSDUCTION HISTIDINE KINASE J"/>
    <property type="match status" value="1"/>
</dbReference>
<evidence type="ECO:0000256" key="7">
    <source>
        <dbReference type="ARBA" id="ARBA00022741"/>
    </source>
</evidence>
<dbReference type="InterPro" id="IPR013656">
    <property type="entry name" value="PAS_4"/>
</dbReference>
<keyword evidence="9" id="KW-0067">ATP-binding</keyword>
<dbReference type="InterPro" id="IPR003594">
    <property type="entry name" value="HATPase_dom"/>
</dbReference>
<dbReference type="Pfam" id="PF08448">
    <property type="entry name" value="PAS_4"/>
    <property type="match status" value="1"/>
</dbReference>
<feature type="modified residue" description="4-aspartylphosphate" evidence="13">
    <location>
        <position position="739"/>
    </location>
</feature>
<evidence type="ECO:0000313" key="17">
    <source>
        <dbReference type="EMBL" id="AFM12337.1"/>
    </source>
</evidence>
<evidence type="ECO:0000256" key="4">
    <source>
        <dbReference type="ARBA" id="ARBA00022553"/>
    </source>
</evidence>
<dbReference type="PANTHER" id="PTHR45339:SF1">
    <property type="entry name" value="HYBRID SIGNAL TRANSDUCTION HISTIDINE KINASE J"/>
    <property type="match status" value="1"/>
</dbReference>
<dbReference type="PRINTS" id="PR00344">
    <property type="entry name" value="BCTRLSENSOR"/>
</dbReference>
<evidence type="ECO:0000256" key="9">
    <source>
        <dbReference type="ARBA" id="ARBA00022840"/>
    </source>
</evidence>
<feature type="domain" description="PAS" evidence="16">
    <location>
        <begin position="170"/>
        <end position="227"/>
    </location>
</feature>
<protein>
    <recommendedName>
        <fullName evidence="3">histidine kinase</fullName>
        <ecNumber evidence="3">2.7.13.3</ecNumber>
    </recommendedName>
</protein>
<dbReference type="InterPro" id="IPR005467">
    <property type="entry name" value="His_kinase_dom"/>
</dbReference>
<dbReference type="AlphaFoldDB" id="I4B4Y0"/>
<dbReference type="InterPro" id="IPR003661">
    <property type="entry name" value="HisK_dim/P_dom"/>
</dbReference>
<dbReference type="Pfam" id="PF01590">
    <property type="entry name" value="GAF"/>
    <property type="match status" value="1"/>
</dbReference>
<dbReference type="PROSITE" id="PS50110">
    <property type="entry name" value="RESPONSE_REGULATORY"/>
    <property type="match status" value="2"/>
</dbReference>
<dbReference type="HOGENOM" id="CLU_000445_114_44_12"/>
<feature type="modified residue" description="4-aspartylphosphate" evidence="13">
    <location>
        <position position="606"/>
    </location>
</feature>
<dbReference type="SMART" id="SM00388">
    <property type="entry name" value="HisKA"/>
    <property type="match status" value="1"/>
</dbReference>
<proteinExistence type="predicted"/>
<dbReference type="CDD" id="cd16922">
    <property type="entry name" value="HATPase_EvgS-ArcB-TorS-like"/>
    <property type="match status" value="1"/>
</dbReference>
<accession>I4B4Y0</accession>
<dbReference type="EMBL" id="CP002959">
    <property type="protein sequence ID" value="AFM12337.1"/>
    <property type="molecule type" value="Genomic_DNA"/>
</dbReference>
<evidence type="ECO:0000259" key="16">
    <source>
        <dbReference type="PROSITE" id="PS50112"/>
    </source>
</evidence>
<dbReference type="Proteomes" id="UP000006048">
    <property type="component" value="Chromosome"/>
</dbReference>
<dbReference type="InterPro" id="IPR036890">
    <property type="entry name" value="HATPase_C_sf"/>
</dbReference>
<dbReference type="GO" id="GO:0000155">
    <property type="term" value="F:phosphorelay sensor kinase activity"/>
    <property type="evidence" value="ECO:0007669"/>
    <property type="project" value="InterPro"/>
</dbReference>
<evidence type="ECO:0000256" key="13">
    <source>
        <dbReference type="PROSITE-ProRule" id="PRU00169"/>
    </source>
</evidence>
<dbReference type="Pfam" id="PF00512">
    <property type="entry name" value="HisKA"/>
    <property type="match status" value="1"/>
</dbReference>
<dbReference type="InterPro" id="IPR001789">
    <property type="entry name" value="Sig_transdc_resp-reg_receiver"/>
</dbReference>
<evidence type="ECO:0000256" key="3">
    <source>
        <dbReference type="ARBA" id="ARBA00012438"/>
    </source>
</evidence>
<dbReference type="SUPFAM" id="SSF47384">
    <property type="entry name" value="Homodimeric domain of signal transducing histidine kinase"/>
    <property type="match status" value="1"/>
</dbReference>
<gene>
    <name evidence="17" type="ordered locus">Turpa_1689</name>
</gene>
<dbReference type="SUPFAM" id="SSF52172">
    <property type="entry name" value="CheY-like"/>
    <property type="match status" value="2"/>
</dbReference>
<dbReference type="KEGG" id="tpx:Turpa_1689"/>
<comment type="catalytic activity">
    <reaction evidence="1">
        <text>ATP + protein L-histidine = ADP + protein N-phospho-L-histidine.</text>
        <dbReference type="EC" id="2.7.13.3"/>
    </reaction>
</comment>
<comment type="subcellular location">
    <subcellularLocation>
        <location evidence="2">Membrane</location>
    </subcellularLocation>
</comment>
<dbReference type="Gene3D" id="1.10.287.130">
    <property type="match status" value="1"/>
</dbReference>
<dbReference type="SMART" id="SM00065">
    <property type="entry name" value="GAF"/>
    <property type="match status" value="1"/>
</dbReference>
<dbReference type="Pfam" id="PF00072">
    <property type="entry name" value="Response_reg"/>
    <property type="match status" value="2"/>
</dbReference>
<dbReference type="PROSITE" id="PS50112">
    <property type="entry name" value="PAS"/>
    <property type="match status" value="1"/>
</dbReference>
<dbReference type="Gene3D" id="3.30.565.10">
    <property type="entry name" value="Histidine kinase-like ATPase, C-terminal domain"/>
    <property type="match status" value="1"/>
</dbReference>
<dbReference type="RefSeq" id="WP_014802848.1">
    <property type="nucleotide sequence ID" value="NC_018020.1"/>
</dbReference>
<dbReference type="InterPro" id="IPR029016">
    <property type="entry name" value="GAF-like_dom_sf"/>
</dbReference>
<dbReference type="NCBIfam" id="TIGR00229">
    <property type="entry name" value="sensory_box"/>
    <property type="match status" value="1"/>
</dbReference>
<dbReference type="SUPFAM" id="SSF55781">
    <property type="entry name" value="GAF domain-like"/>
    <property type="match status" value="1"/>
</dbReference>
<dbReference type="InterPro" id="IPR000014">
    <property type="entry name" value="PAS"/>
</dbReference>
<dbReference type="InterPro" id="IPR035965">
    <property type="entry name" value="PAS-like_dom_sf"/>
</dbReference>
<dbReference type="CDD" id="cd00082">
    <property type="entry name" value="HisKA"/>
    <property type="match status" value="1"/>
</dbReference>
<keyword evidence="12" id="KW-0472">Membrane</keyword>
<keyword evidence="8 17" id="KW-0418">Kinase</keyword>
<keyword evidence="11" id="KW-0902">Two-component regulatory system</keyword>
<reference evidence="17 18" key="1">
    <citation type="submission" date="2012-06" db="EMBL/GenBank/DDBJ databases">
        <title>The complete chromosome of genome of Turneriella parva DSM 21527.</title>
        <authorList>
            <consortium name="US DOE Joint Genome Institute (JGI-PGF)"/>
            <person name="Lucas S."/>
            <person name="Han J."/>
            <person name="Lapidus A."/>
            <person name="Bruce D."/>
            <person name="Goodwin L."/>
            <person name="Pitluck S."/>
            <person name="Peters L."/>
            <person name="Kyrpides N."/>
            <person name="Mavromatis K."/>
            <person name="Ivanova N."/>
            <person name="Mikhailova N."/>
            <person name="Chertkov O."/>
            <person name="Detter J.C."/>
            <person name="Tapia R."/>
            <person name="Han C."/>
            <person name="Land M."/>
            <person name="Hauser L."/>
            <person name="Markowitz V."/>
            <person name="Cheng J.-F."/>
            <person name="Hugenholtz P."/>
            <person name="Woyke T."/>
            <person name="Wu D."/>
            <person name="Gronow S."/>
            <person name="Wellnitz S."/>
            <person name="Brambilla E."/>
            <person name="Klenk H.-P."/>
            <person name="Eisen J.A."/>
        </authorList>
    </citation>
    <scope>NUCLEOTIDE SEQUENCE [LARGE SCALE GENOMIC DNA]</scope>
    <source>
        <strain evidence="18">ATCC BAA-1111 / DSM 21527 / NCTC 11395 / H</strain>
    </source>
</reference>
<evidence type="ECO:0000256" key="5">
    <source>
        <dbReference type="ARBA" id="ARBA00022679"/>
    </source>
</evidence>
<evidence type="ECO:0000256" key="12">
    <source>
        <dbReference type="ARBA" id="ARBA00023136"/>
    </source>
</evidence>
<dbReference type="STRING" id="869212.Turpa_1689"/>
<dbReference type="SUPFAM" id="SSF55785">
    <property type="entry name" value="PYP-like sensor domain (PAS domain)"/>
    <property type="match status" value="1"/>
</dbReference>
<keyword evidence="6" id="KW-0812">Transmembrane</keyword>
<dbReference type="SUPFAM" id="SSF55874">
    <property type="entry name" value="ATPase domain of HSP90 chaperone/DNA topoisomerase II/histidine kinase"/>
    <property type="match status" value="1"/>
</dbReference>
<evidence type="ECO:0000259" key="15">
    <source>
        <dbReference type="PROSITE" id="PS50110"/>
    </source>
</evidence>
<dbReference type="Gene3D" id="3.30.450.40">
    <property type="match status" value="1"/>
</dbReference>
<evidence type="ECO:0000256" key="10">
    <source>
        <dbReference type="ARBA" id="ARBA00022989"/>
    </source>
</evidence>
<evidence type="ECO:0000259" key="14">
    <source>
        <dbReference type="PROSITE" id="PS50109"/>
    </source>
</evidence>
<dbReference type="InterPro" id="IPR004358">
    <property type="entry name" value="Sig_transdc_His_kin-like_C"/>
</dbReference>
<dbReference type="SMART" id="SM00448">
    <property type="entry name" value="REC"/>
    <property type="match status" value="2"/>
</dbReference>
<dbReference type="FunFam" id="3.30.565.10:FF:000010">
    <property type="entry name" value="Sensor histidine kinase RcsC"/>
    <property type="match status" value="1"/>
</dbReference>
<dbReference type="OrthoDB" id="6192248at2"/>
<name>I4B4Y0_TURPD</name>
<dbReference type="InterPro" id="IPR011006">
    <property type="entry name" value="CheY-like_superfamily"/>
</dbReference>
<dbReference type="FunFam" id="1.10.287.130:FF:000004">
    <property type="entry name" value="Ethylene receptor 1"/>
    <property type="match status" value="1"/>
</dbReference>
<dbReference type="InterPro" id="IPR036097">
    <property type="entry name" value="HisK_dim/P_sf"/>
</dbReference>
<dbReference type="GO" id="GO:0016020">
    <property type="term" value="C:membrane"/>
    <property type="evidence" value="ECO:0007669"/>
    <property type="project" value="UniProtKB-SubCell"/>
</dbReference>
<feature type="domain" description="Response regulatory" evidence="15">
    <location>
        <begin position="557"/>
        <end position="669"/>
    </location>
</feature>
<dbReference type="GO" id="GO:0005524">
    <property type="term" value="F:ATP binding"/>
    <property type="evidence" value="ECO:0007669"/>
    <property type="project" value="UniProtKB-KW"/>
</dbReference>
<dbReference type="EC" id="2.7.13.3" evidence="3"/>
<evidence type="ECO:0000256" key="11">
    <source>
        <dbReference type="ARBA" id="ARBA00023012"/>
    </source>
</evidence>
<keyword evidence="5" id="KW-0808">Transferase</keyword>
<evidence type="ECO:0000256" key="1">
    <source>
        <dbReference type="ARBA" id="ARBA00000085"/>
    </source>
</evidence>
<dbReference type="Gene3D" id="3.30.450.20">
    <property type="entry name" value="PAS domain"/>
    <property type="match status" value="1"/>
</dbReference>
<keyword evidence="10" id="KW-1133">Transmembrane helix</keyword>
<dbReference type="SMART" id="SM00091">
    <property type="entry name" value="PAS"/>
    <property type="match status" value="1"/>
</dbReference>
<feature type="domain" description="Histidine kinase" evidence="14">
    <location>
        <begin position="314"/>
        <end position="535"/>
    </location>
</feature>
<evidence type="ECO:0000256" key="6">
    <source>
        <dbReference type="ARBA" id="ARBA00022692"/>
    </source>
</evidence>
<dbReference type="Pfam" id="PF02518">
    <property type="entry name" value="HATPase_c"/>
    <property type="match status" value="1"/>
</dbReference>
<dbReference type="InterPro" id="IPR003018">
    <property type="entry name" value="GAF"/>
</dbReference>
<keyword evidence="7" id="KW-0547">Nucleotide-binding</keyword>
<dbReference type="Gene3D" id="3.40.50.2300">
    <property type="match status" value="2"/>
</dbReference>
<dbReference type="PROSITE" id="PS50109">
    <property type="entry name" value="HIS_KIN"/>
    <property type="match status" value="1"/>
</dbReference>
<evidence type="ECO:0000256" key="8">
    <source>
        <dbReference type="ARBA" id="ARBA00022777"/>
    </source>
</evidence>
<dbReference type="CDD" id="cd00130">
    <property type="entry name" value="PAS"/>
    <property type="match status" value="1"/>
</dbReference>
<dbReference type="CDD" id="cd17546">
    <property type="entry name" value="REC_hyHK_CKI1_RcsC-like"/>
    <property type="match status" value="2"/>
</dbReference>